<comment type="similarity">
    <text evidence="1">Belongs to the BLOC1S2 family.</text>
</comment>
<evidence type="ECO:0000313" key="4">
    <source>
        <dbReference type="Proteomes" id="UP001174909"/>
    </source>
</evidence>
<sequence>MSSEESVKEEEKEKEETVEAEGSAGEDVASERNAQCYEMFEKVAEYLNGELAATSEEYALLQRLNQITLNKYQDMTALASRLNEVSQRLNDKCQFLSPLLSLIFLNNPACFA</sequence>
<organism evidence="3 4">
    <name type="scientific">Geodia barretti</name>
    <name type="common">Barrett's horny sponge</name>
    <dbReference type="NCBI Taxonomy" id="519541"/>
    <lineage>
        <taxon>Eukaryota</taxon>
        <taxon>Metazoa</taxon>
        <taxon>Porifera</taxon>
        <taxon>Demospongiae</taxon>
        <taxon>Heteroscleromorpha</taxon>
        <taxon>Tetractinellida</taxon>
        <taxon>Astrophorina</taxon>
        <taxon>Geodiidae</taxon>
        <taxon>Geodia</taxon>
    </lineage>
</organism>
<dbReference type="GO" id="GO:0016197">
    <property type="term" value="P:endosomal transport"/>
    <property type="evidence" value="ECO:0007669"/>
    <property type="project" value="TreeGrafter"/>
</dbReference>
<dbReference type="Proteomes" id="UP001174909">
    <property type="component" value="Unassembled WGS sequence"/>
</dbReference>
<dbReference type="PANTHER" id="PTHR46479">
    <property type="entry name" value="BIOGENESIS OF LYSOSOME-RELATED ORGANELLES COMPLEX 1 SUBUNIT 2"/>
    <property type="match status" value="1"/>
</dbReference>
<evidence type="ECO:0000256" key="1">
    <source>
        <dbReference type="ARBA" id="ARBA00008468"/>
    </source>
</evidence>
<dbReference type="AlphaFoldDB" id="A0AA35VZ13"/>
<accession>A0AA35VZ13</accession>
<dbReference type="InterPro" id="IPR019269">
    <property type="entry name" value="BLOC1_su2"/>
</dbReference>
<gene>
    <name evidence="3" type="ORF">GBAR_LOCUS2747</name>
</gene>
<dbReference type="GO" id="GO:0032418">
    <property type="term" value="P:lysosome localization"/>
    <property type="evidence" value="ECO:0007669"/>
    <property type="project" value="TreeGrafter"/>
</dbReference>
<dbReference type="GO" id="GO:0031083">
    <property type="term" value="C:BLOC-1 complex"/>
    <property type="evidence" value="ECO:0007669"/>
    <property type="project" value="TreeGrafter"/>
</dbReference>
<evidence type="ECO:0000256" key="2">
    <source>
        <dbReference type="SAM" id="MobiDB-lite"/>
    </source>
</evidence>
<comment type="caution">
    <text evidence="3">The sequence shown here is derived from an EMBL/GenBank/DDBJ whole genome shotgun (WGS) entry which is preliminary data.</text>
</comment>
<protein>
    <submittedName>
        <fullName evidence="3">Biogenesis of lysosome-related organelles complex 1 subunit 2</fullName>
    </submittedName>
</protein>
<dbReference type="EMBL" id="CASHTH010000379">
    <property type="protein sequence ID" value="CAI7999599.1"/>
    <property type="molecule type" value="Genomic_DNA"/>
</dbReference>
<name>A0AA35VZ13_GEOBA</name>
<reference evidence="3" key="1">
    <citation type="submission" date="2023-03" db="EMBL/GenBank/DDBJ databases">
        <authorList>
            <person name="Steffen K."/>
            <person name="Cardenas P."/>
        </authorList>
    </citation>
    <scope>NUCLEOTIDE SEQUENCE</scope>
</reference>
<dbReference type="PANTHER" id="PTHR46479:SF1">
    <property type="entry name" value="BIOGENESIS OF LYSOSOME-RELATED ORGANELLES COMPLEX 1 SUBUNIT 2"/>
    <property type="match status" value="1"/>
</dbReference>
<evidence type="ECO:0000313" key="3">
    <source>
        <dbReference type="EMBL" id="CAI7999599.1"/>
    </source>
</evidence>
<proteinExistence type="inferred from homology"/>
<dbReference type="GO" id="GO:0000930">
    <property type="term" value="C:gamma-tubulin complex"/>
    <property type="evidence" value="ECO:0007669"/>
    <property type="project" value="TreeGrafter"/>
</dbReference>
<dbReference type="Pfam" id="PF10046">
    <property type="entry name" value="BLOC1_2"/>
    <property type="match status" value="1"/>
</dbReference>
<keyword evidence="4" id="KW-1185">Reference proteome</keyword>
<dbReference type="GO" id="GO:0043015">
    <property type="term" value="F:gamma-tubulin binding"/>
    <property type="evidence" value="ECO:0007669"/>
    <property type="project" value="TreeGrafter"/>
</dbReference>
<dbReference type="GO" id="GO:0099078">
    <property type="term" value="C:BORC complex"/>
    <property type="evidence" value="ECO:0007669"/>
    <property type="project" value="TreeGrafter"/>
</dbReference>
<feature type="compositionally biased region" description="Basic and acidic residues" evidence="2">
    <location>
        <begin position="1"/>
        <end position="17"/>
    </location>
</feature>
<feature type="region of interest" description="Disordered" evidence="2">
    <location>
        <begin position="1"/>
        <end position="30"/>
    </location>
</feature>